<dbReference type="EMBL" id="CP012523">
    <property type="protein sequence ID" value="ALC40375.1"/>
    <property type="molecule type" value="Genomic_DNA"/>
</dbReference>
<gene>
    <name evidence="3" type="ORF">Dbus_chr2Lg2460</name>
</gene>
<accession>A0A0M4ESN0</accession>
<proteinExistence type="predicted"/>
<dbReference type="CDD" id="cd00087">
    <property type="entry name" value="FReD"/>
    <property type="match status" value="2"/>
</dbReference>
<name>A0A0M4ESN0_DROBS</name>
<sequence>MQNEEMLKDLVKYEAKIEQLESTIKNQQANPGACKTTDELEKLQAEIREQLAKGKSIADPAAATSCLPFSNSSDIQTIRLPGAETFQVTCDSKFAGEGWTVIQRRVDDSVDFNRNWEEYKNGFGGLRGNFWLGLEKLHLMTKFQPHELYIQLEDFKNEKRYARYTNFSVGNEAQSYELLSVGEYNGNAGDALSYLKNTKFTTKDRDNDKGNGNCGGFMHVISACDCDVLQAKIREQETTITTLEAKLAKDKSDADAATSCLPFGNSSDMQTIRLPGAEPFQVPCDSKFNGSGWAVIQRRMDGSVNFNRTWDEYKNGFGDLRGEFWLGLERLHLMTKFRPHELYIQLENFKNETRYVRYSNFSVGNEAQSYELLSVGEYDGDAGNTLDTGDDYFTSKNMKFSTPERDNDKTHLNCAALFASGWWFSSCSFW</sequence>
<dbReference type="PANTHER" id="PTHR19143">
    <property type="entry name" value="FIBRINOGEN/TENASCIN/ANGIOPOEITIN"/>
    <property type="match status" value="1"/>
</dbReference>
<dbReference type="OMA" id="SRLYIEL"/>
<dbReference type="PANTHER" id="PTHR19143:SF327">
    <property type="entry name" value="FI21813P1-RELATED"/>
    <property type="match status" value="1"/>
</dbReference>
<feature type="coiled-coil region" evidence="1">
    <location>
        <begin position="226"/>
        <end position="253"/>
    </location>
</feature>
<feature type="coiled-coil region" evidence="1">
    <location>
        <begin position="3"/>
        <end position="30"/>
    </location>
</feature>
<feature type="domain" description="Fibrinogen C-terminal" evidence="2">
    <location>
        <begin position="251"/>
        <end position="430"/>
    </location>
</feature>
<evidence type="ECO:0000256" key="1">
    <source>
        <dbReference type="SAM" id="Coils"/>
    </source>
</evidence>
<organism evidence="3 4">
    <name type="scientific">Drosophila busckii</name>
    <name type="common">Fruit fly</name>
    <dbReference type="NCBI Taxonomy" id="30019"/>
    <lineage>
        <taxon>Eukaryota</taxon>
        <taxon>Metazoa</taxon>
        <taxon>Ecdysozoa</taxon>
        <taxon>Arthropoda</taxon>
        <taxon>Hexapoda</taxon>
        <taxon>Insecta</taxon>
        <taxon>Pterygota</taxon>
        <taxon>Neoptera</taxon>
        <taxon>Endopterygota</taxon>
        <taxon>Diptera</taxon>
        <taxon>Brachycera</taxon>
        <taxon>Muscomorpha</taxon>
        <taxon>Ephydroidea</taxon>
        <taxon>Drosophilidae</taxon>
        <taxon>Drosophila</taxon>
    </lineage>
</organism>
<reference evidence="3 4" key="1">
    <citation type="submission" date="2015-08" db="EMBL/GenBank/DDBJ databases">
        <title>Ancestral chromatin configuration constrains chromatin evolution on differentiating sex chromosomes in Drosophila.</title>
        <authorList>
            <person name="Zhou Q."/>
            <person name="Bachtrog D."/>
        </authorList>
    </citation>
    <scope>NUCLEOTIDE SEQUENCE [LARGE SCALE GENOMIC DNA]</scope>
    <source>
        <tissue evidence="3">Whole larvae</tissue>
    </source>
</reference>
<evidence type="ECO:0000313" key="4">
    <source>
        <dbReference type="Proteomes" id="UP000494163"/>
    </source>
</evidence>
<dbReference type="Gene3D" id="4.10.530.10">
    <property type="entry name" value="Gamma-fibrinogen Carboxyl Terminal Fragment, domain 2"/>
    <property type="match status" value="1"/>
</dbReference>
<keyword evidence="4" id="KW-1185">Reference proteome</keyword>
<feature type="domain" description="Fibrinogen C-terminal" evidence="2">
    <location>
        <begin position="57"/>
        <end position="214"/>
    </location>
</feature>
<dbReference type="AlphaFoldDB" id="A0A0M4ESN0"/>
<dbReference type="InterPro" id="IPR014716">
    <property type="entry name" value="Fibrinogen_a/b/g_C_1"/>
</dbReference>
<dbReference type="InterPro" id="IPR002181">
    <property type="entry name" value="Fibrinogen_a/b/g_C_dom"/>
</dbReference>
<dbReference type="PROSITE" id="PS51406">
    <property type="entry name" value="FIBRINOGEN_C_2"/>
    <property type="match status" value="2"/>
</dbReference>
<dbReference type="Pfam" id="PF00147">
    <property type="entry name" value="Fibrinogen_C"/>
    <property type="match status" value="2"/>
</dbReference>
<dbReference type="Proteomes" id="UP000494163">
    <property type="component" value="Chromosome 2L"/>
</dbReference>
<dbReference type="InterPro" id="IPR050373">
    <property type="entry name" value="Fibrinogen_C-term_domain"/>
</dbReference>
<dbReference type="InterPro" id="IPR036056">
    <property type="entry name" value="Fibrinogen-like_C"/>
</dbReference>
<dbReference type="SUPFAM" id="SSF56496">
    <property type="entry name" value="Fibrinogen C-terminal domain-like"/>
    <property type="match status" value="2"/>
</dbReference>
<dbReference type="GO" id="GO:0005615">
    <property type="term" value="C:extracellular space"/>
    <property type="evidence" value="ECO:0007669"/>
    <property type="project" value="TreeGrafter"/>
</dbReference>
<protein>
    <submittedName>
        <fullName evidence="3">Maker618</fullName>
    </submittedName>
</protein>
<dbReference type="SMR" id="A0A0M4ESN0"/>
<dbReference type="OrthoDB" id="6145874at2759"/>
<keyword evidence="1" id="KW-0175">Coiled coil</keyword>
<evidence type="ECO:0000259" key="2">
    <source>
        <dbReference type="PROSITE" id="PS51406"/>
    </source>
</evidence>
<dbReference type="STRING" id="30019.A0A0M4ESN0"/>
<evidence type="ECO:0000313" key="3">
    <source>
        <dbReference type="EMBL" id="ALC40375.1"/>
    </source>
</evidence>
<dbReference type="SMART" id="SM00186">
    <property type="entry name" value="FBG"/>
    <property type="match status" value="2"/>
</dbReference>
<dbReference type="Gene3D" id="3.90.215.10">
    <property type="entry name" value="Gamma Fibrinogen, chain A, domain 1"/>
    <property type="match status" value="2"/>
</dbReference>